<sequence>MAKLAFDTGGTFTDFALLDDSGELHLHKVLSTPKNPAEAVVQGVSELLEKHADTIAIDKLQVLGATTVVTNAVLERKGVETGFVTTDGFQDMLRIRNEGRYDLYDLNIKYPDPLVTRANSFGAEERIAADGEVITELKEETVREIAERLKEKGIRSVAVCLLHAYKYPQHEQRVAALLREEDPDIFVSLSSEVCPEMREFDRASTTVVNAYTRPQMSGHVAHLQKEFANRGIDRQVLWMTSSGGLVPSSRAAELPVRLIESGPAAGAVAAAEFGRTAGEASVLSFDMGGTTAKLCLIPDGEPNVGTDLEVAHYQRFRKGSGFPLKIQSIQMIEIGAGGGSIAAKNPLGLLDVGPHSAGAMPGPAAYQRGGIEPTVTDADILLGYMGTESFVGGSFKVSKDAAHQAMSKLAASLDVSVERCAWGIHDLVNESMSKAAAMHATDLGVDPRSLPMVAFGGAGPVHAYGIARKLGISRIICPTGAGVSSAIGLLIAPVAVDLSASHPMAIEAWDIDAMNRLLDDLSAQGAEVVSAAGVAKETISNRYTVDMRHVGQGHEITVVLPDRSLPKEAFLEELRSSFFKLYRELFGRTVAAPLEVITWRLRASGEKDQVTRPHETVVAEAKKGSRAVYFQEASSYVETSVYDHYKLPVGHEVKGPAIVEQRESTAVVGPSGTFHVDAHGNLVINIL</sequence>
<dbReference type="Pfam" id="PF05378">
    <property type="entry name" value="Hydant_A_N"/>
    <property type="match status" value="1"/>
</dbReference>
<reference evidence="4 5" key="1">
    <citation type="submission" date="2021-03" db="EMBL/GenBank/DDBJ databases">
        <title>Whole genome sequence of Agrobacterium sp. strain Rnr.</title>
        <authorList>
            <person name="Mafakheri H."/>
            <person name="Taghavi S.M."/>
            <person name="Nemanja K."/>
            <person name="Osdaghi E."/>
        </authorList>
    </citation>
    <scope>NUCLEOTIDE SEQUENCE [LARGE SCALE GENOMIC DNA]</scope>
    <source>
        <strain evidence="4 5">Rnr</strain>
    </source>
</reference>
<dbReference type="Proteomes" id="UP000664699">
    <property type="component" value="Unassembled WGS sequence"/>
</dbReference>
<evidence type="ECO:0000259" key="1">
    <source>
        <dbReference type="Pfam" id="PF01968"/>
    </source>
</evidence>
<dbReference type="InterPro" id="IPR008040">
    <property type="entry name" value="Hydant_A_N"/>
</dbReference>
<proteinExistence type="predicted"/>
<evidence type="ECO:0000313" key="4">
    <source>
        <dbReference type="EMBL" id="MBO0134214.1"/>
    </source>
</evidence>
<keyword evidence="5" id="KW-1185">Reference proteome</keyword>
<feature type="domain" description="Hydantoinase/oxoprolinase N-terminal" evidence="2">
    <location>
        <begin position="4"/>
        <end position="181"/>
    </location>
</feature>
<dbReference type="PANTHER" id="PTHR11365">
    <property type="entry name" value="5-OXOPROLINASE RELATED"/>
    <property type="match status" value="1"/>
</dbReference>
<gene>
    <name evidence="4" type="ORF">JZX89_26095</name>
</gene>
<organism evidence="4 5">
    <name type="scientific">Agrobacterium burrii</name>
    <dbReference type="NCBI Taxonomy" id="2815339"/>
    <lineage>
        <taxon>Bacteria</taxon>
        <taxon>Pseudomonadati</taxon>
        <taxon>Pseudomonadota</taxon>
        <taxon>Alphaproteobacteria</taxon>
        <taxon>Hyphomicrobiales</taxon>
        <taxon>Rhizobiaceae</taxon>
        <taxon>Rhizobium/Agrobacterium group</taxon>
        <taxon>Agrobacterium</taxon>
        <taxon>Agrobacterium tumefaciens complex</taxon>
    </lineage>
</organism>
<dbReference type="Pfam" id="PF01968">
    <property type="entry name" value="Hydantoinase_A"/>
    <property type="match status" value="1"/>
</dbReference>
<feature type="domain" description="Hydantoinase A/oxoprolinase" evidence="1">
    <location>
        <begin position="202"/>
        <end position="495"/>
    </location>
</feature>
<accession>A0ABS3EQL4</accession>
<evidence type="ECO:0000259" key="3">
    <source>
        <dbReference type="Pfam" id="PF19278"/>
    </source>
</evidence>
<dbReference type="InterPro" id="IPR045079">
    <property type="entry name" value="Oxoprolinase-like"/>
</dbReference>
<protein>
    <submittedName>
        <fullName evidence="4">Hydantoinase/oxoprolinase family protein</fullName>
    </submittedName>
</protein>
<dbReference type="Pfam" id="PF19278">
    <property type="entry name" value="Hydant_A_C"/>
    <property type="match status" value="1"/>
</dbReference>
<feature type="domain" description="Acetophenone carboxylase-like C-terminal" evidence="3">
    <location>
        <begin position="512"/>
        <end position="679"/>
    </location>
</feature>
<name>A0ABS3EQL4_9HYPH</name>
<evidence type="ECO:0000259" key="2">
    <source>
        <dbReference type="Pfam" id="PF05378"/>
    </source>
</evidence>
<dbReference type="InterPro" id="IPR049517">
    <property type="entry name" value="ACX-like_C"/>
</dbReference>
<dbReference type="RefSeq" id="WP_060641959.1">
    <property type="nucleotide sequence ID" value="NZ_JAFLNA010000019.1"/>
</dbReference>
<dbReference type="EMBL" id="JAFLNA010000019">
    <property type="protein sequence ID" value="MBO0134214.1"/>
    <property type="molecule type" value="Genomic_DNA"/>
</dbReference>
<evidence type="ECO:0000313" key="5">
    <source>
        <dbReference type="Proteomes" id="UP000664699"/>
    </source>
</evidence>
<dbReference type="PANTHER" id="PTHR11365:SF23">
    <property type="entry name" value="HYPOTHETICAL 5-OXOPROLINASE (EUROFUNG)-RELATED"/>
    <property type="match status" value="1"/>
</dbReference>
<dbReference type="InterPro" id="IPR043129">
    <property type="entry name" value="ATPase_NBD"/>
</dbReference>
<dbReference type="InterPro" id="IPR002821">
    <property type="entry name" value="Hydantoinase_A"/>
</dbReference>
<comment type="caution">
    <text evidence="4">The sequence shown here is derived from an EMBL/GenBank/DDBJ whole genome shotgun (WGS) entry which is preliminary data.</text>
</comment>
<dbReference type="SUPFAM" id="SSF53067">
    <property type="entry name" value="Actin-like ATPase domain"/>
    <property type="match status" value="1"/>
</dbReference>